<dbReference type="PANTHER" id="PTHR43116:SF3">
    <property type="entry name" value="CLASS I PEPTIDE CHAIN RELEASE FACTOR"/>
    <property type="match status" value="1"/>
</dbReference>
<evidence type="ECO:0000313" key="5">
    <source>
        <dbReference type="Proteomes" id="UP000794436"/>
    </source>
</evidence>
<dbReference type="EMBL" id="SPLM01000073">
    <property type="protein sequence ID" value="TMW62501.1"/>
    <property type="molecule type" value="Genomic_DNA"/>
</dbReference>
<evidence type="ECO:0000313" key="4">
    <source>
        <dbReference type="EMBL" id="TMW62501.1"/>
    </source>
</evidence>
<sequence>MLSSRSMSAACYPPRSLRPTRASFVTSASRVRHVHSEPDESFSERAERVKHELSIVHSVVMTAHVHDQLKELREQAQRSDLWDDPTHAAQVLQQLGALESRETRVSDLRTRFLDAKAMYVLASEEDEQSLMDECMTQMTTLLDQVKTLRVELMLSSESDRSSCFIEIQAGAGGTESCDWVAMLARMYSRWADARSFKTQYADESPGEEAGFRSVCLRVDGAYAYGWAKTEAGVHRLVRISPFDSAGRRHTSFAQVRVYPMAAMAGGGQGKHAIEIPTKDLRIDTYRSSGAGGQHVNTTDSAVRITHLPTGIVVTCQSDRSQHRNKAEAMEMLQAKLYQRELEQQMQAKQQYTQGLGENAWGNQIRSYVLHPYKMVKDHRTNFSLTDTRAVLDGELDRFMEEMLLQQAGANDA</sequence>
<protein>
    <recommendedName>
        <fullName evidence="3">Prokaryotic-type class I peptide chain release factors domain-containing protein</fullName>
    </recommendedName>
</protein>
<accession>A0A8K1CGR1</accession>
<keyword evidence="2" id="KW-0648">Protein biosynthesis</keyword>
<dbReference type="Gene3D" id="3.30.70.1660">
    <property type="match status" value="1"/>
</dbReference>
<dbReference type="FunFam" id="3.30.160.20:FF:000004">
    <property type="entry name" value="Peptide chain release factor 1"/>
    <property type="match status" value="1"/>
</dbReference>
<dbReference type="Gene3D" id="1.20.58.410">
    <property type="entry name" value="Release factor"/>
    <property type="match status" value="1"/>
</dbReference>
<comment type="caution">
    <text evidence="4">The sequence shown here is derived from an EMBL/GenBank/DDBJ whole genome shotgun (WGS) entry which is preliminary data.</text>
</comment>
<evidence type="ECO:0000256" key="2">
    <source>
        <dbReference type="ARBA" id="ARBA00022917"/>
    </source>
</evidence>
<keyword evidence="5" id="KW-1185">Reference proteome</keyword>
<dbReference type="AlphaFoldDB" id="A0A8K1CGR1"/>
<dbReference type="SMART" id="SM00937">
    <property type="entry name" value="PCRF"/>
    <property type="match status" value="1"/>
</dbReference>
<dbReference type="GO" id="GO:0016149">
    <property type="term" value="F:translation release factor activity, codon specific"/>
    <property type="evidence" value="ECO:0007669"/>
    <property type="project" value="InterPro"/>
</dbReference>
<organism evidence="4 5">
    <name type="scientific">Pythium oligandrum</name>
    <name type="common">Mycoparasitic fungus</name>
    <dbReference type="NCBI Taxonomy" id="41045"/>
    <lineage>
        <taxon>Eukaryota</taxon>
        <taxon>Sar</taxon>
        <taxon>Stramenopiles</taxon>
        <taxon>Oomycota</taxon>
        <taxon>Peronosporomycetes</taxon>
        <taxon>Pythiales</taxon>
        <taxon>Pythiaceae</taxon>
        <taxon>Pythium</taxon>
    </lineage>
</organism>
<dbReference type="InterPro" id="IPR005139">
    <property type="entry name" value="PCRF"/>
</dbReference>
<dbReference type="NCBIfam" id="TIGR00020">
    <property type="entry name" value="prfB"/>
    <property type="match status" value="1"/>
</dbReference>
<reference evidence="4" key="1">
    <citation type="submission" date="2019-03" db="EMBL/GenBank/DDBJ databases">
        <title>Long read genome sequence of the mycoparasitic Pythium oligandrum ATCC 38472 isolated from sugarbeet rhizosphere.</title>
        <authorList>
            <person name="Gaulin E."/>
        </authorList>
    </citation>
    <scope>NUCLEOTIDE SEQUENCE</scope>
    <source>
        <strain evidence="4">ATCC 38472_TT</strain>
    </source>
</reference>
<comment type="similarity">
    <text evidence="1">Belongs to the prokaryotic/mitochondrial release factor family.</text>
</comment>
<dbReference type="GO" id="GO:0005737">
    <property type="term" value="C:cytoplasm"/>
    <property type="evidence" value="ECO:0007669"/>
    <property type="project" value="InterPro"/>
</dbReference>
<evidence type="ECO:0000256" key="1">
    <source>
        <dbReference type="ARBA" id="ARBA00010835"/>
    </source>
</evidence>
<dbReference type="SUPFAM" id="SSF75620">
    <property type="entry name" value="Release factor"/>
    <property type="match status" value="1"/>
</dbReference>
<dbReference type="InterPro" id="IPR000352">
    <property type="entry name" value="Pep_chain_release_fac_I"/>
</dbReference>
<proteinExistence type="inferred from homology"/>
<dbReference type="Pfam" id="PF03462">
    <property type="entry name" value="PCRF"/>
    <property type="match status" value="1"/>
</dbReference>
<feature type="domain" description="Prokaryotic-type class I peptide chain release factors" evidence="3">
    <location>
        <begin position="286"/>
        <end position="302"/>
    </location>
</feature>
<dbReference type="InterPro" id="IPR045853">
    <property type="entry name" value="Pep_chain_release_fac_I_sf"/>
</dbReference>
<dbReference type="PROSITE" id="PS00745">
    <property type="entry name" value="RF_PROK_I"/>
    <property type="match status" value="1"/>
</dbReference>
<dbReference type="Gene3D" id="3.30.160.20">
    <property type="match status" value="1"/>
</dbReference>
<dbReference type="InterPro" id="IPR004374">
    <property type="entry name" value="PrfB"/>
</dbReference>
<name>A0A8K1CGR1_PYTOL</name>
<dbReference type="PANTHER" id="PTHR43116">
    <property type="entry name" value="PEPTIDE CHAIN RELEASE FACTOR 2"/>
    <property type="match status" value="1"/>
</dbReference>
<gene>
    <name evidence="4" type="ORF">Poli38472_005119</name>
</gene>
<dbReference type="Proteomes" id="UP000794436">
    <property type="component" value="Unassembled WGS sequence"/>
</dbReference>
<evidence type="ECO:0000259" key="3">
    <source>
        <dbReference type="PROSITE" id="PS00745"/>
    </source>
</evidence>
<dbReference type="HAMAP" id="MF_00094">
    <property type="entry name" value="Rel_fac_2"/>
    <property type="match status" value="1"/>
</dbReference>
<dbReference type="Pfam" id="PF00472">
    <property type="entry name" value="RF-1"/>
    <property type="match status" value="1"/>
</dbReference>
<dbReference type="OrthoDB" id="2019491at2759"/>